<protein>
    <submittedName>
        <fullName evidence="5">RHS repeat-associated core domain-containing protein</fullName>
    </submittedName>
</protein>
<dbReference type="InterPro" id="IPR022385">
    <property type="entry name" value="Rhs_assc_core"/>
</dbReference>
<dbReference type="Pfam" id="PF20148">
    <property type="entry name" value="DUF6531"/>
    <property type="match status" value="1"/>
</dbReference>
<dbReference type="NCBIfam" id="TIGR03696">
    <property type="entry name" value="Rhs_assc_core"/>
    <property type="match status" value="1"/>
</dbReference>
<feature type="domain" description="RHS protein conserved region" evidence="2">
    <location>
        <begin position="1224"/>
        <end position="1260"/>
    </location>
</feature>
<organism evidence="5 6">
    <name type="scientific">Phytobacter palmae</name>
    <dbReference type="NCBI Taxonomy" id="1855371"/>
    <lineage>
        <taxon>Bacteria</taxon>
        <taxon>Pseudomonadati</taxon>
        <taxon>Pseudomonadota</taxon>
        <taxon>Gammaproteobacteria</taxon>
        <taxon>Enterobacterales</taxon>
        <taxon>Enterobacteriaceae</taxon>
        <taxon>Phytobacter</taxon>
    </lineage>
</organism>
<dbReference type="Pfam" id="PF05488">
    <property type="entry name" value="PAAR_motif"/>
    <property type="match status" value="1"/>
</dbReference>
<evidence type="ECO:0000256" key="1">
    <source>
        <dbReference type="ARBA" id="ARBA00009455"/>
    </source>
</evidence>
<comment type="caution">
    <text evidence="5">The sequence shown here is derived from an EMBL/GenBank/DDBJ whole genome shotgun (WGS) entry which is preliminary data.</text>
</comment>
<dbReference type="EMBL" id="JBCIVJ010000048">
    <property type="protein sequence ID" value="MEN0582305.1"/>
    <property type="molecule type" value="Genomic_DNA"/>
</dbReference>
<dbReference type="InterPro" id="IPR008727">
    <property type="entry name" value="PAAR_motif"/>
</dbReference>
<dbReference type="InterPro" id="IPR001826">
    <property type="entry name" value="RHS"/>
</dbReference>
<dbReference type="InterPro" id="IPR050708">
    <property type="entry name" value="T6SS_VgrG/RHS"/>
</dbReference>
<dbReference type="CDD" id="cd14742">
    <property type="entry name" value="PAAR_RHS"/>
    <property type="match status" value="1"/>
</dbReference>
<dbReference type="Pfam" id="PF05593">
    <property type="entry name" value="RHS_repeat"/>
    <property type="match status" value="4"/>
</dbReference>
<dbReference type="PANTHER" id="PTHR32305">
    <property type="match status" value="1"/>
</dbReference>
<feature type="domain" description="DUF7587" evidence="4">
    <location>
        <begin position="1371"/>
        <end position="1457"/>
    </location>
</feature>
<feature type="domain" description="DUF6531" evidence="3">
    <location>
        <begin position="294"/>
        <end position="368"/>
    </location>
</feature>
<sequence>MSDKHAARKGDDIIHSSIFADITSIVAEGVAYAAIGSAVAGIAAVAAPFAGAGLAAAGLAAVGSSCVLGGIIGGILTNVLGKADDISNAANKLGDWIFPPSPAGKIDNGSHNVLTNKLPAARAAGMLTPAGTPPPPEPQPPESFADYGGMLLSMAAQFGSNMWQPPVASAAEGTTALEEDKVKCDKHSPQQYLAEGSKSVFINNQPAARAKDRTTCEATISDEVSPNVIIGGETLTVRDIKSGKYPGLTVIMAATALIRGRFGTILKSMPCALASAAGGMLTDMAINAVFGSSHPVHAATGVKVLNDEAEQDFSLPGRFPLVWQRSYNSLTRREGLFGLGWATAFDGYLQLAGDNATWFDDTGRELSFTLPAINEALYSISEGLIIRRNEQGDVAIADDDGAVWRLFKPTRSDPSILRLASLSDEYGNMLETGWDEHGRLVRIHDAPCAIDVSLFYDDERFPTRVTEARHSDGQQSWRLARWRYDHRGQLAAVEDATGVVTREFRYNDDGLMVWHRMPGGLESEYRWQKFDHWRVVENRTSTGDGCRFTYDLAAGLTTVEQYDGHKRQHYWNAQALITAFVDERGERWEFEWNDNEQLTRRIDPLGNVTTFVYDDMGNRIQEIDPDGNIQATQWLVQRALPAAITTADGATTRFYYDEHHGLARIVDPLGQSTLLRRDAFGQVVEEVDAAGNTRRQEYNEAGQIIRETDCSGRITRYRFYPLGWLHSVKTPDGEETRYHYDAAGRPLQLERAEGWQESIGWNPRGLPEYHITPDGKRHEFSWDDAGRLVATRNALGEEVRRRWDSRDRLTALQNENGEAYHFEWGADSLLLAETGLDGVATQYEYDACRRTVRRTFAAGHSQALTHLFRWGKAGQLLARSTPEGQTRYHYSASGQVTRVALHPPLGDDVWSQEAEQELIFTYDALGRVISEEGENGRLGWTYDALNNRTSVELPDGRHLKYFYYGSGHLLSLALDNLPISDFTRDELHREVGRTQGLLTSRNEYDRLGRIHRRDVFTGNAQRPAPARWSRRWDYDYRNNPVREERDDDPFNWCNWKYDSAGRLLEQDGTSPGKEQWRWDAAGNPLDNSLQQSVRHNRLTRLNGIQWSYDIHGRTIEKDNGQTRWHYRYDGEHRLTDVVAVPRDRNKPQTQVSFRYDPLGRRISKTRQQTLGGRQSGKQVTTRFLWEGFRLLQEIHDDVPLTYVYSDAESYEPLARIDGAEDPDIFWFHCQSNGTPERMTDREGHIRWEGQNSAWGKLLHESIPQETGYAQNLRMQGQYLDRETGLHYNLFRYYDPDSARFTQQDPIGLKGGLNLYRYAPNPLSYIDPLGLKPCAPIGEFDRITTGKVYRVIRPDEDPLSGLFSLNPNNIKTVAGHVTSGSRSPSQFISATKDLSIAEKWAAKSGNRIVEIDLSKVSGGAIDISSPKGLDLLGNQFARRLAKGSSEVLFDGPIPAGAINSL</sequence>
<dbReference type="Proteomes" id="UP001411173">
    <property type="component" value="Unassembled WGS sequence"/>
</dbReference>
<dbReference type="InterPro" id="IPR031325">
    <property type="entry name" value="RHS_repeat"/>
</dbReference>
<evidence type="ECO:0000259" key="2">
    <source>
        <dbReference type="Pfam" id="PF03527"/>
    </source>
</evidence>
<comment type="similarity">
    <text evidence="1">Belongs to the RHS family.</text>
</comment>
<evidence type="ECO:0000313" key="5">
    <source>
        <dbReference type="EMBL" id="MEN0582305.1"/>
    </source>
</evidence>
<evidence type="ECO:0000313" key="6">
    <source>
        <dbReference type="Proteomes" id="UP001411173"/>
    </source>
</evidence>
<dbReference type="PANTHER" id="PTHR32305:SF15">
    <property type="entry name" value="PROTEIN RHSA-RELATED"/>
    <property type="match status" value="1"/>
</dbReference>
<dbReference type="Gene3D" id="2.60.200.60">
    <property type="match status" value="1"/>
</dbReference>
<dbReference type="NCBIfam" id="TIGR01643">
    <property type="entry name" value="YD_repeat_2x"/>
    <property type="match status" value="8"/>
</dbReference>
<accession>A0ABU9VC98</accession>
<proteinExistence type="inferred from homology"/>
<reference evidence="5 6" key="1">
    <citation type="submission" date="2024-02" db="EMBL/GenBank/DDBJ databases">
        <title>Whole genome of MDR Enterobacteriaceae from southern Thailand.</title>
        <authorList>
            <person name="Surachat K."/>
        </authorList>
    </citation>
    <scope>NUCLEOTIDE SEQUENCE [LARGE SCALE GENOMIC DNA]</scope>
    <source>
        <strain evidence="5 6">PSU_29</strain>
    </source>
</reference>
<name>A0ABU9VC98_9ENTR</name>
<dbReference type="InterPro" id="IPR006530">
    <property type="entry name" value="YD"/>
</dbReference>
<dbReference type="RefSeq" id="WP_343195035.1">
    <property type="nucleotide sequence ID" value="NZ_JBCIVJ010000048.1"/>
</dbReference>
<dbReference type="InterPro" id="IPR045351">
    <property type="entry name" value="DUF6531"/>
</dbReference>
<gene>
    <name evidence="5" type="ORF">AAIG39_25390</name>
</gene>
<dbReference type="Gene3D" id="2.180.10.10">
    <property type="entry name" value="RHS repeat-associated core"/>
    <property type="match status" value="2"/>
</dbReference>
<evidence type="ECO:0000259" key="4">
    <source>
        <dbReference type="Pfam" id="PF24494"/>
    </source>
</evidence>
<dbReference type="InterPro" id="IPR056009">
    <property type="entry name" value="DUF7587"/>
</dbReference>
<evidence type="ECO:0000259" key="3">
    <source>
        <dbReference type="Pfam" id="PF20148"/>
    </source>
</evidence>
<dbReference type="Pfam" id="PF24494">
    <property type="entry name" value="DUF7587"/>
    <property type="match status" value="1"/>
</dbReference>
<dbReference type="Pfam" id="PF03527">
    <property type="entry name" value="RHS"/>
    <property type="match status" value="1"/>
</dbReference>
<keyword evidence="6" id="KW-1185">Reference proteome</keyword>